<dbReference type="EMBL" id="PCTN01000146">
    <property type="protein sequence ID" value="PIP75503.1"/>
    <property type="molecule type" value="Genomic_DNA"/>
</dbReference>
<organism evidence="1 2">
    <name type="scientific">Candidatus Kuenenbacteria bacterium CG22_combo_CG10-13_8_21_14_all_39_9</name>
    <dbReference type="NCBI Taxonomy" id="1974621"/>
    <lineage>
        <taxon>Bacteria</taxon>
        <taxon>Candidatus Kueneniibacteriota</taxon>
    </lineage>
</organism>
<dbReference type="SUPFAM" id="SSF54675">
    <property type="entry name" value="Nicotinate/Quinolinate PRTase N-terminal domain-like"/>
    <property type="match status" value="1"/>
</dbReference>
<dbReference type="EC" id="6.3.4.21" evidence="1"/>
<keyword evidence="1" id="KW-0808">Transferase</keyword>
<dbReference type="Gene3D" id="3.20.140.10">
    <property type="entry name" value="nicotinate phosphoribosyltransferase"/>
    <property type="match status" value="1"/>
</dbReference>
<accession>A0A2H0D029</accession>
<keyword evidence="1" id="KW-0436">Ligase</keyword>
<comment type="caution">
    <text evidence="1">The sequence shown here is derived from an EMBL/GenBank/DDBJ whole genome shotgun (WGS) entry which is preliminary data.</text>
</comment>
<dbReference type="GO" id="GO:0004516">
    <property type="term" value="F:nicotinate phosphoribosyltransferase activity"/>
    <property type="evidence" value="ECO:0007669"/>
    <property type="project" value="UniProtKB-EC"/>
</dbReference>
<dbReference type="Proteomes" id="UP000230159">
    <property type="component" value="Unassembled WGS sequence"/>
</dbReference>
<evidence type="ECO:0000313" key="1">
    <source>
        <dbReference type="EMBL" id="PIP75503.1"/>
    </source>
</evidence>
<gene>
    <name evidence="1" type="ORF">COW86_03365</name>
</gene>
<sequence>MTNDLLTKEDLSLFTSGTRLTLGSIYFQEGFKDTLANFDLLVREMPKTRNYLVFGGLEHIARYLQNL</sequence>
<keyword evidence="1" id="KW-0328">Glycosyltransferase</keyword>
<feature type="non-terminal residue" evidence="1">
    <location>
        <position position="67"/>
    </location>
</feature>
<reference evidence="1 2" key="1">
    <citation type="submission" date="2017-09" db="EMBL/GenBank/DDBJ databases">
        <title>Depth-based differentiation of microbial function through sediment-hosted aquifers and enrichment of novel symbionts in the deep terrestrial subsurface.</title>
        <authorList>
            <person name="Probst A.J."/>
            <person name="Ladd B."/>
            <person name="Jarett J.K."/>
            <person name="Geller-Mcgrath D.E."/>
            <person name="Sieber C.M."/>
            <person name="Emerson J.B."/>
            <person name="Anantharaman K."/>
            <person name="Thomas B.C."/>
            <person name="Malmstrom R."/>
            <person name="Stieglmeier M."/>
            <person name="Klingl A."/>
            <person name="Woyke T."/>
            <person name="Ryan C.M."/>
            <person name="Banfield J.F."/>
        </authorList>
    </citation>
    <scope>NUCLEOTIDE SEQUENCE [LARGE SCALE GENOMIC DNA]</scope>
    <source>
        <strain evidence="1">CG22_combo_CG10-13_8_21_14_all_39_9</strain>
    </source>
</reference>
<proteinExistence type="predicted"/>
<protein>
    <submittedName>
        <fullName evidence="1">Nicotinate phosphoribosyltransferase</fullName>
        <ecNumber evidence="1">6.3.4.21</ecNumber>
    </submittedName>
</protein>
<evidence type="ECO:0000313" key="2">
    <source>
        <dbReference type="Proteomes" id="UP000230159"/>
    </source>
</evidence>
<dbReference type="GO" id="GO:0016757">
    <property type="term" value="F:glycosyltransferase activity"/>
    <property type="evidence" value="ECO:0007669"/>
    <property type="project" value="UniProtKB-KW"/>
</dbReference>
<name>A0A2H0D029_9BACT</name>
<dbReference type="AlphaFoldDB" id="A0A2H0D029"/>